<evidence type="ECO:0000313" key="2">
    <source>
        <dbReference type="Proteomes" id="UP000276133"/>
    </source>
</evidence>
<reference evidence="1 2" key="1">
    <citation type="journal article" date="2018" name="Sci. Rep.">
        <title>Genomic signatures of local adaptation to the degree of environmental predictability in rotifers.</title>
        <authorList>
            <person name="Franch-Gras L."/>
            <person name="Hahn C."/>
            <person name="Garcia-Roger E.M."/>
            <person name="Carmona M.J."/>
            <person name="Serra M."/>
            <person name="Gomez A."/>
        </authorList>
    </citation>
    <scope>NUCLEOTIDE SEQUENCE [LARGE SCALE GENOMIC DNA]</scope>
    <source>
        <strain evidence="1">HYR1</strain>
    </source>
</reference>
<keyword evidence="2" id="KW-1185">Reference proteome</keyword>
<accession>A0A3M7PPC7</accession>
<organism evidence="1 2">
    <name type="scientific">Brachionus plicatilis</name>
    <name type="common">Marine rotifer</name>
    <name type="synonym">Brachionus muelleri</name>
    <dbReference type="NCBI Taxonomy" id="10195"/>
    <lineage>
        <taxon>Eukaryota</taxon>
        <taxon>Metazoa</taxon>
        <taxon>Spiralia</taxon>
        <taxon>Gnathifera</taxon>
        <taxon>Rotifera</taxon>
        <taxon>Eurotatoria</taxon>
        <taxon>Monogononta</taxon>
        <taxon>Pseudotrocha</taxon>
        <taxon>Ploima</taxon>
        <taxon>Brachionidae</taxon>
        <taxon>Brachionus</taxon>
    </lineage>
</organism>
<gene>
    <name evidence="1" type="ORF">BpHYR1_038501</name>
</gene>
<proteinExistence type="predicted"/>
<protein>
    <submittedName>
        <fullName evidence="1">Uncharacterized protein</fullName>
    </submittedName>
</protein>
<comment type="caution">
    <text evidence="1">The sequence shown here is derived from an EMBL/GenBank/DDBJ whole genome shotgun (WGS) entry which is preliminary data.</text>
</comment>
<dbReference type="Proteomes" id="UP000276133">
    <property type="component" value="Unassembled WGS sequence"/>
</dbReference>
<name>A0A3M7PPC7_BRAPC</name>
<dbReference type="AlphaFoldDB" id="A0A3M7PPC7"/>
<dbReference type="EMBL" id="REGN01009564">
    <property type="protein sequence ID" value="RNA00890.1"/>
    <property type="molecule type" value="Genomic_DNA"/>
</dbReference>
<evidence type="ECO:0000313" key="1">
    <source>
        <dbReference type="EMBL" id="RNA00890.1"/>
    </source>
</evidence>
<sequence>MVTQMLRINYRLCNLLFQFIWKYSRESIHTKDCITFFKTKKKVFSQIKYEFMKVKNKSAILDLEEEINIFTQKPFQAILVKV</sequence>